<dbReference type="AlphaFoldDB" id="X1EAN2"/>
<dbReference type="EMBL" id="BART01030479">
    <property type="protein sequence ID" value="GAH17420.1"/>
    <property type="molecule type" value="Genomic_DNA"/>
</dbReference>
<accession>X1EAN2</accession>
<feature type="non-terminal residue" evidence="1">
    <location>
        <position position="61"/>
    </location>
</feature>
<comment type="caution">
    <text evidence="1">The sequence shown here is derived from an EMBL/GenBank/DDBJ whole genome shotgun (WGS) entry which is preliminary data.</text>
</comment>
<reference evidence="1" key="1">
    <citation type="journal article" date="2014" name="Front. Microbiol.">
        <title>High frequency of phylogenetically diverse reductive dehalogenase-homologous genes in deep subseafloor sedimentary metagenomes.</title>
        <authorList>
            <person name="Kawai M."/>
            <person name="Futagami T."/>
            <person name="Toyoda A."/>
            <person name="Takaki Y."/>
            <person name="Nishi S."/>
            <person name="Hori S."/>
            <person name="Arai W."/>
            <person name="Tsubouchi T."/>
            <person name="Morono Y."/>
            <person name="Uchiyama I."/>
            <person name="Ito T."/>
            <person name="Fujiyama A."/>
            <person name="Inagaki F."/>
            <person name="Takami H."/>
        </authorList>
    </citation>
    <scope>NUCLEOTIDE SEQUENCE</scope>
    <source>
        <strain evidence="1">Expedition CK06-06</strain>
    </source>
</reference>
<evidence type="ECO:0000313" key="1">
    <source>
        <dbReference type="EMBL" id="GAH17420.1"/>
    </source>
</evidence>
<name>X1EAN2_9ZZZZ</name>
<gene>
    <name evidence="1" type="ORF">S01H4_53210</name>
</gene>
<organism evidence="1">
    <name type="scientific">marine sediment metagenome</name>
    <dbReference type="NCBI Taxonomy" id="412755"/>
    <lineage>
        <taxon>unclassified sequences</taxon>
        <taxon>metagenomes</taxon>
        <taxon>ecological metagenomes</taxon>
    </lineage>
</organism>
<sequence>MVIGIVGGDKRGNAEIVFLEVPSWGGSLNISGSGKLADFIDKAGSGYVLAKNSPYSFIIPQ</sequence>
<protein>
    <submittedName>
        <fullName evidence="1">Uncharacterized protein</fullName>
    </submittedName>
</protein>
<proteinExistence type="predicted"/>